<dbReference type="KEGG" id="psuu:Psuf_010060"/>
<evidence type="ECO:0000313" key="2">
    <source>
        <dbReference type="Proteomes" id="UP000503011"/>
    </source>
</evidence>
<organism evidence="1 2">
    <name type="scientific">Phytohabitans suffuscus</name>
    <dbReference type="NCBI Taxonomy" id="624315"/>
    <lineage>
        <taxon>Bacteria</taxon>
        <taxon>Bacillati</taxon>
        <taxon>Actinomycetota</taxon>
        <taxon>Actinomycetes</taxon>
        <taxon>Micromonosporales</taxon>
        <taxon>Micromonosporaceae</taxon>
    </lineage>
</organism>
<protein>
    <recommendedName>
        <fullName evidence="3">PIN domain-containing protein</fullName>
    </recommendedName>
</protein>
<sequence>MLRVYLDQNKWIDLARAASGHPAGGRFSDALALARAGVASGTVSFPLDMYRYWETSKRGNDRSRNEVVDVMRELSQQHTMALPFGILDHEIDQALRSRFGRPAAPGSSRSSE</sequence>
<keyword evidence="2" id="KW-1185">Reference proteome</keyword>
<evidence type="ECO:0008006" key="3">
    <source>
        <dbReference type="Google" id="ProtNLM"/>
    </source>
</evidence>
<reference evidence="1 2" key="2">
    <citation type="submission" date="2020-03" db="EMBL/GenBank/DDBJ databases">
        <authorList>
            <person name="Ichikawa N."/>
            <person name="Kimura A."/>
            <person name="Kitahashi Y."/>
            <person name="Uohara A."/>
        </authorList>
    </citation>
    <scope>NUCLEOTIDE SEQUENCE [LARGE SCALE GENOMIC DNA]</scope>
    <source>
        <strain evidence="1 2">NBRC 105367</strain>
    </source>
</reference>
<dbReference type="Proteomes" id="UP000503011">
    <property type="component" value="Chromosome"/>
</dbReference>
<dbReference type="RefSeq" id="WP_173154298.1">
    <property type="nucleotide sequence ID" value="NZ_AP022871.1"/>
</dbReference>
<accession>A0A6F8YCD4</accession>
<name>A0A6F8YCD4_9ACTN</name>
<reference evidence="1 2" key="1">
    <citation type="submission" date="2020-03" db="EMBL/GenBank/DDBJ databases">
        <title>Whole genome shotgun sequence of Phytohabitans suffuscus NBRC 105367.</title>
        <authorList>
            <person name="Komaki H."/>
            <person name="Tamura T."/>
        </authorList>
    </citation>
    <scope>NUCLEOTIDE SEQUENCE [LARGE SCALE GENOMIC DNA]</scope>
    <source>
        <strain evidence="1 2">NBRC 105367</strain>
    </source>
</reference>
<dbReference type="AlphaFoldDB" id="A0A6F8YCD4"/>
<dbReference type="EMBL" id="AP022871">
    <property type="protein sequence ID" value="BCB83693.1"/>
    <property type="molecule type" value="Genomic_DNA"/>
</dbReference>
<evidence type="ECO:0000313" key="1">
    <source>
        <dbReference type="EMBL" id="BCB83693.1"/>
    </source>
</evidence>
<gene>
    <name evidence="1" type="ORF">Psuf_010060</name>
</gene>
<proteinExistence type="predicted"/>